<dbReference type="InterPro" id="IPR000719">
    <property type="entry name" value="Prot_kinase_dom"/>
</dbReference>
<dbReference type="AlphaFoldDB" id="I7ME97"/>
<dbReference type="OrthoDB" id="286663at2759"/>
<feature type="compositionally biased region" description="Polar residues" evidence="7">
    <location>
        <begin position="475"/>
        <end position="485"/>
    </location>
</feature>
<dbReference type="EMBL" id="GG662703">
    <property type="protein sequence ID" value="EAR95769.1"/>
    <property type="molecule type" value="Genomic_DNA"/>
</dbReference>
<dbReference type="KEGG" id="tet:TTHERM_00275730"/>
<dbReference type="HOGENOM" id="CLU_026825_0_0_1"/>
<dbReference type="Pfam" id="PF00069">
    <property type="entry name" value="Pkinase"/>
    <property type="match status" value="1"/>
</dbReference>
<accession>I7ME97</accession>
<keyword evidence="4" id="KW-0547">Nucleotide-binding</keyword>
<evidence type="ECO:0000256" key="4">
    <source>
        <dbReference type="ARBA" id="ARBA00022741"/>
    </source>
</evidence>
<dbReference type="InterPro" id="IPR011009">
    <property type="entry name" value="Kinase-like_dom_sf"/>
</dbReference>
<dbReference type="GO" id="GO:0005524">
    <property type="term" value="F:ATP binding"/>
    <property type="evidence" value="ECO:0007669"/>
    <property type="project" value="UniProtKB-KW"/>
</dbReference>
<name>I7ME97_TETTS</name>
<comment type="subunit">
    <text evidence="1">Monomer.</text>
</comment>
<evidence type="ECO:0000313" key="9">
    <source>
        <dbReference type="EMBL" id="EAR95769.1"/>
    </source>
</evidence>
<keyword evidence="10" id="KW-1185">Reference proteome</keyword>
<keyword evidence="6" id="KW-0067">ATP-binding</keyword>
<feature type="domain" description="Protein kinase" evidence="8">
    <location>
        <begin position="54"/>
        <end position="318"/>
    </location>
</feature>
<gene>
    <name evidence="9" type="ORF">TTHERM_00275730</name>
</gene>
<evidence type="ECO:0000256" key="6">
    <source>
        <dbReference type="ARBA" id="ARBA00022840"/>
    </source>
</evidence>
<evidence type="ECO:0000256" key="5">
    <source>
        <dbReference type="ARBA" id="ARBA00022777"/>
    </source>
</evidence>
<dbReference type="PANTHER" id="PTHR24349">
    <property type="entry name" value="SERINE/THREONINE-PROTEIN KINASE"/>
    <property type="match status" value="1"/>
</dbReference>
<keyword evidence="2" id="KW-0723">Serine/threonine-protein kinase</keyword>
<evidence type="ECO:0000256" key="3">
    <source>
        <dbReference type="ARBA" id="ARBA00022679"/>
    </source>
</evidence>
<proteinExistence type="predicted"/>
<sequence length="649" mass="75058">MKKNNKFEQLKSSIKGSLNLKISQETMFSQRKEIIEQDSAYNIYYIMGNFHTYYQEFEILGEGCVGLVKKVRKISTGEYFACKTVKLKDEETVMQVIREFKNIQKLNHPNIVKMYELFVDEVKRRIYTIMELVEAREMFEVIRKLGSYSEQIASKIFKQILQSIKYMHDQLVCHRDLKPNNILATEDGLCVKITDFNISKFGSQNKKDQLYNQNLKMWTYTGTVSFSAPEIFSESEYDQSVDIWSAGVVLYTMLSGQEPFQAEYLKDLIQKIQTADYSFPAESWEHISEDAKDLIRKCLILNAEERIKPEQALLHPWITGKQNTSPLALIFFNNFENTAKKLSKQVNAYEKLGLIKISERKKSVDSSILRQHQLRQFCLNEANNNQNSIKEAFDDQSKSITSFATYKNIQQQLTPEASGSLLSFNQFNTFNNQSSPFINANNQNTLEMSKRASICFATIKNIQKCNESIEESDQESAQNSPQFQRSPRAKKYHKTLIIHDRYRLSEQDQFTIQQNEIIASSTSSISHTFTDEIVDQGISNTNIQNQSQNLINPIYTMLQNKISYLNKSNLQICNIQEQDSMNSLNSTEIYSSNREIENSQTFNSKLNIDISFQNTQLKSEQTSISPQKRKQPKNNTFLISSVQKTMCSS</sequence>
<dbReference type="InterPro" id="IPR050205">
    <property type="entry name" value="CDPK_Ser/Thr_kinases"/>
</dbReference>
<dbReference type="eggNOG" id="KOG0032">
    <property type="taxonomic scope" value="Eukaryota"/>
</dbReference>
<dbReference type="FunFam" id="1.10.510.10:FF:000571">
    <property type="entry name" value="Maternal embryonic leucine zipper kinase"/>
    <property type="match status" value="1"/>
</dbReference>
<dbReference type="Gene3D" id="1.10.510.10">
    <property type="entry name" value="Transferase(Phosphotransferase) domain 1"/>
    <property type="match status" value="1"/>
</dbReference>
<protein>
    <submittedName>
        <fullName evidence="9">Serine/Threonine kinase domain protein</fullName>
    </submittedName>
</protein>
<keyword evidence="5 9" id="KW-0418">Kinase</keyword>
<dbReference type="Proteomes" id="UP000009168">
    <property type="component" value="Unassembled WGS sequence"/>
</dbReference>
<evidence type="ECO:0000256" key="1">
    <source>
        <dbReference type="ARBA" id="ARBA00011245"/>
    </source>
</evidence>
<dbReference type="SMART" id="SM00220">
    <property type="entry name" value="S_TKc"/>
    <property type="match status" value="1"/>
</dbReference>
<evidence type="ECO:0000256" key="7">
    <source>
        <dbReference type="SAM" id="MobiDB-lite"/>
    </source>
</evidence>
<organism evidence="9 10">
    <name type="scientific">Tetrahymena thermophila (strain SB210)</name>
    <dbReference type="NCBI Taxonomy" id="312017"/>
    <lineage>
        <taxon>Eukaryota</taxon>
        <taxon>Sar</taxon>
        <taxon>Alveolata</taxon>
        <taxon>Ciliophora</taxon>
        <taxon>Intramacronucleata</taxon>
        <taxon>Oligohymenophorea</taxon>
        <taxon>Hymenostomatida</taxon>
        <taxon>Tetrahymenina</taxon>
        <taxon>Tetrahymenidae</taxon>
        <taxon>Tetrahymena</taxon>
    </lineage>
</organism>
<keyword evidence="3" id="KW-0808">Transferase</keyword>
<dbReference type="GeneID" id="7822673"/>
<dbReference type="RefSeq" id="XP_001016014.1">
    <property type="nucleotide sequence ID" value="XM_001016014.3"/>
</dbReference>
<evidence type="ECO:0000313" key="10">
    <source>
        <dbReference type="Proteomes" id="UP000009168"/>
    </source>
</evidence>
<dbReference type="SUPFAM" id="SSF56112">
    <property type="entry name" value="Protein kinase-like (PK-like)"/>
    <property type="match status" value="1"/>
</dbReference>
<dbReference type="PROSITE" id="PS50011">
    <property type="entry name" value="PROTEIN_KINASE_DOM"/>
    <property type="match status" value="1"/>
</dbReference>
<reference evidence="10" key="1">
    <citation type="journal article" date="2006" name="PLoS Biol.">
        <title>Macronuclear genome sequence of the ciliate Tetrahymena thermophila, a model eukaryote.</title>
        <authorList>
            <person name="Eisen J.A."/>
            <person name="Coyne R.S."/>
            <person name="Wu M."/>
            <person name="Wu D."/>
            <person name="Thiagarajan M."/>
            <person name="Wortman J.R."/>
            <person name="Badger J.H."/>
            <person name="Ren Q."/>
            <person name="Amedeo P."/>
            <person name="Jones K.M."/>
            <person name="Tallon L.J."/>
            <person name="Delcher A.L."/>
            <person name="Salzberg S.L."/>
            <person name="Silva J.C."/>
            <person name="Haas B.J."/>
            <person name="Majoros W.H."/>
            <person name="Farzad M."/>
            <person name="Carlton J.M."/>
            <person name="Smith R.K. Jr."/>
            <person name="Garg J."/>
            <person name="Pearlman R.E."/>
            <person name="Karrer K.M."/>
            <person name="Sun L."/>
            <person name="Manning G."/>
            <person name="Elde N.C."/>
            <person name="Turkewitz A.P."/>
            <person name="Asai D.J."/>
            <person name="Wilkes D.E."/>
            <person name="Wang Y."/>
            <person name="Cai H."/>
            <person name="Collins K."/>
            <person name="Stewart B.A."/>
            <person name="Lee S.R."/>
            <person name="Wilamowska K."/>
            <person name="Weinberg Z."/>
            <person name="Ruzzo W.L."/>
            <person name="Wloga D."/>
            <person name="Gaertig J."/>
            <person name="Frankel J."/>
            <person name="Tsao C.-C."/>
            <person name="Gorovsky M.A."/>
            <person name="Keeling P.J."/>
            <person name="Waller R.F."/>
            <person name="Patron N.J."/>
            <person name="Cherry J.M."/>
            <person name="Stover N.A."/>
            <person name="Krieger C.J."/>
            <person name="del Toro C."/>
            <person name="Ryder H.F."/>
            <person name="Williamson S.C."/>
            <person name="Barbeau R.A."/>
            <person name="Hamilton E.P."/>
            <person name="Orias E."/>
        </authorList>
    </citation>
    <scope>NUCLEOTIDE SEQUENCE [LARGE SCALE GENOMIC DNA]</scope>
    <source>
        <strain evidence="10">SB210</strain>
    </source>
</reference>
<evidence type="ECO:0000256" key="2">
    <source>
        <dbReference type="ARBA" id="ARBA00022527"/>
    </source>
</evidence>
<dbReference type="GO" id="GO:0004674">
    <property type="term" value="F:protein serine/threonine kinase activity"/>
    <property type="evidence" value="ECO:0007669"/>
    <property type="project" value="UniProtKB-KW"/>
</dbReference>
<feature type="compositionally biased region" description="Polar residues" evidence="7">
    <location>
        <begin position="633"/>
        <end position="649"/>
    </location>
</feature>
<evidence type="ECO:0000259" key="8">
    <source>
        <dbReference type="PROSITE" id="PS50011"/>
    </source>
</evidence>
<feature type="region of interest" description="Disordered" evidence="7">
    <location>
        <begin position="619"/>
        <end position="649"/>
    </location>
</feature>
<dbReference type="InParanoid" id="I7ME97"/>
<dbReference type="CDD" id="cd05117">
    <property type="entry name" value="STKc_CAMK"/>
    <property type="match status" value="1"/>
</dbReference>
<feature type="region of interest" description="Disordered" evidence="7">
    <location>
        <begin position="470"/>
        <end position="490"/>
    </location>
</feature>